<dbReference type="InterPro" id="IPR000719">
    <property type="entry name" value="Prot_kinase_dom"/>
</dbReference>
<evidence type="ECO:0000259" key="5">
    <source>
        <dbReference type="PROSITE" id="PS50011"/>
    </source>
</evidence>
<dbReference type="PANTHER" id="PTHR43289">
    <property type="entry name" value="MITOGEN-ACTIVATED PROTEIN KINASE KINASE KINASE 20-RELATED"/>
    <property type="match status" value="1"/>
</dbReference>
<sequence length="344" mass="38764">MPIDDPAIDYDKLLARRNAVGISSWAHLAKKAGVSRGSVCRLLTNEAGKYVREQVLNVLQSREEELCRVPTRHEVEEPIHRLTPPNDWKIVSNETPSLIAANGVSYQVAKLESELLPSRFARGKFYDLLHVPPAKIAELVERLTRHAKVCASLTSERRVAKHIDTRRLGEDTAWWVLDEWVDSSPLSQMIDSDVEFPLDEVKRIGSELLQGLSSLHAHKVLVRELAPERVLLRDDSSGCIITDFELAKLLDSDISVSGKWKLQSLYRAPEICGDDRDFRSDLFSWAVIATELLTGRTDADFEMIQKRTNDPGVAALIVKCSDKDYACRPASAEKVLQAWTKWKV</sequence>
<dbReference type="Pfam" id="PF00069">
    <property type="entry name" value="Pkinase"/>
    <property type="match status" value="1"/>
</dbReference>
<feature type="domain" description="Protein kinase" evidence="5">
    <location>
        <begin position="41"/>
        <end position="340"/>
    </location>
</feature>
<dbReference type="Proteomes" id="UP001500840">
    <property type="component" value="Unassembled WGS sequence"/>
</dbReference>
<dbReference type="PROSITE" id="PS50011">
    <property type="entry name" value="PROTEIN_KINASE_DOM"/>
    <property type="match status" value="1"/>
</dbReference>
<dbReference type="EMBL" id="BAABGA010000107">
    <property type="protein sequence ID" value="GAA4470037.1"/>
    <property type="molecule type" value="Genomic_DNA"/>
</dbReference>
<gene>
    <name evidence="6" type="ORF">GCM10023156_62920</name>
</gene>
<dbReference type="PANTHER" id="PTHR43289:SF6">
    <property type="entry name" value="SERINE_THREONINE-PROTEIN KINASE NEKL-3"/>
    <property type="match status" value="1"/>
</dbReference>
<protein>
    <recommendedName>
        <fullName evidence="5">Protein kinase domain-containing protein</fullName>
    </recommendedName>
</protein>
<proteinExistence type="predicted"/>
<keyword evidence="4" id="KW-0067">ATP-binding</keyword>
<reference evidence="7" key="1">
    <citation type="journal article" date="2019" name="Int. J. Syst. Evol. Microbiol.">
        <title>The Global Catalogue of Microorganisms (GCM) 10K type strain sequencing project: providing services to taxonomists for standard genome sequencing and annotation.</title>
        <authorList>
            <consortium name="The Broad Institute Genomics Platform"/>
            <consortium name="The Broad Institute Genome Sequencing Center for Infectious Disease"/>
            <person name="Wu L."/>
            <person name="Ma J."/>
        </authorList>
    </citation>
    <scope>NUCLEOTIDE SEQUENCE [LARGE SCALE GENOMIC DNA]</scope>
    <source>
        <strain evidence="7">JCM 17759</strain>
    </source>
</reference>
<dbReference type="Gene3D" id="1.10.510.10">
    <property type="entry name" value="Transferase(Phosphotransferase) domain 1"/>
    <property type="match status" value="1"/>
</dbReference>
<dbReference type="SMART" id="SM00220">
    <property type="entry name" value="S_TKc"/>
    <property type="match status" value="1"/>
</dbReference>
<evidence type="ECO:0000256" key="4">
    <source>
        <dbReference type="ARBA" id="ARBA00022840"/>
    </source>
</evidence>
<evidence type="ECO:0000256" key="2">
    <source>
        <dbReference type="ARBA" id="ARBA00022741"/>
    </source>
</evidence>
<evidence type="ECO:0000256" key="1">
    <source>
        <dbReference type="ARBA" id="ARBA00022679"/>
    </source>
</evidence>
<evidence type="ECO:0000256" key="3">
    <source>
        <dbReference type="ARBA" id="ARBA00022777"/>
    </source>
</evidence>
<keyword evidence="7" id="KW-1185">Reference proteome</keyword>
<evidence type="ECO:0000313" key="6">
    <source>
        <dbReference type="EMBL" id="GAA4470037.1"/>
    </source>
</evidence>
<evidence type="ECO:0000313" key="7">
    <source>
        <dbReference type="Proteomes" id="UP001500840"/>
    </source>
</evidence>
<comment type="caution">
    <text evidence="6">The sequence shown here is derived from an EMBL/GenBank/DDBJ whole genome shotgun (WGS) entry which is preliminary data.</text>
</comment>
<name>A0ABP8NS99_9BACT</name>
<dbReference type="InterPro" id="IPR011009">
    <property type="entry name" value="Kinase-like_dom_sf"/>
</dbReference>
<organism evidence="6 7">
    <name type="scientific">Novipirellula rosea</name>
    <dbReference type="NCBI Taxonomy" id="1031540"/>
    <lineage>
        <taxon>Bacteria</taxon>
        <taxon>Pseudomonadati</taxon>
        <taxon>Planctomycetota</taxon>
        <taxon>Planctomycetia</taxon>
        <taxon>Pirellulales</taxon>
        <taxon>Pirellulaceae</taxon>
        <taxon>Novipirellula</taxon>
    </lineage>
</organism>
<keyword evidence="3" id="KW-0418">Kinase</keyword>
<dbReference type="SUPFAM" id="SSF56112">
    <property type="entry name" value="Protein kinase-like (PK-like)"/>
    <property type="match status" value="1"/>
</dbReference>
<keyword evidence="2" id="KW-0547">Nucleotide-binding</keyword>
<accession>A0ABP8NS99</accession>
<keyword evidence="1" id="KW-0808">Transferase</keyword>